<dbReference type="PANTHER" id="PTHR43489">
    <property type="entry name" value="ISOMERASE"/>
    <property type="match status" value="1"/>
</dbReference>
<dbReference type="GO" id="GO:0019852">
    <property type="term" value="P:L-ascorbic acid metabolic process"/>
    <property type="evidence" value="ECO:0007669"/>
    <property type="project" value="TreeGrafter"/>
</dbReference>
<dbReference type="PATRIC" id="fig|1006576.9.peg.551"/>
<evidence type="ECO:0000256" key="1">
    <source>
        <dbReference type="ARBA" id="ARBA00023235"/>
    </source>
</evidence>
<reference evidence="4" key="1">
    <citation type="submission" date="2014-11" db="EMBL/GenBank/DDBJ databases">
        <authorList>
            <person name="Wibberg D."/>
        </authorList>
    </citation>
    <scope>NUCLEOTIDE SEQUENCE [LARGE SCALE GENOMIC DNA]</scope>
    <source>
        <strain evidence="4">L3</strain>
    </source>
</reference>
<dbReference type="OrthoDB" id="3185623at2"/>
<sequence length="275" mass="30933">MYNLDIGVIIPLEELLEHGTKNLEELGLNVCQVNAWHVENLTKENAEKLLEITKGKIKISSLWVGWPGPRVWDFIEGPATLGLVPKEFRYVRMEALKLGAKFAKEIGVKDIVTHVGFIPENPSTTEYLETVTTIKHVALEAQKLGIYFNFETGQETPITLLRTIEDVGLDNLGINLDPANLLMYGKANPVDAVDLYKGLIRSVHVKDGRYPTNGRDLGEETPVGEGLVNFPVLLDRLIKYDYKGPLIIEREISGPEQKKDILKAKKMLEDILKKY</sequence>
<dbReference type="SUPFAM" id="SSF51658">
    <property type="entry name" value="Xylose isomerase-like"/>
    <property type="match status" value="1"/>
</dbReference>
<dbReference type="GO" id="GO:0034015">
    <property type="term" value="F:L-ribulose-5-phosphate 3-epimerase activity"/>
    <property type="evidence" value="ECO:0007669"/>
    <property type="project" value="TreeGrafter"/>
</dbReference>
<evidence type="ECO:0000259" key="2">
    <source>
        <dbReference type="Pfam" id="PF01261"/>
    </source>
</evidence>
<keyword evidence="4" id="KW-1185">Reference proteome</keyword>
<dbReference type="HOGENOM" id="CLU_082998_0_0_0"/>
<dbReference type="Gene3D" id="3.20.20.150">
    <property type="entry name" value="Divalent-metal-dependent TIM barrel enzymes"/>
    <property type="match status" value="1"/>
</dbReference>
<dbReference type="EMBL" id="LN824141">
    <property type="protein sequence ID" value="CEP77883.1"/>
    <property type="molecule type" value="Genomic_DNA"/>
</dbReference>
<dbReference type="RefSeq" id="WP_045087435.1">
    <property type="nucleotide sequence ID" value="NZ_LN824141.1"/>
</dbReference>
<evidence type="ECO:0000313" key="4">
    <source>
        <dbReference type="Proteomes" id="UP000032809"/>
    </source>
</evidence>
<dbReference type="KEGG" id="dtn:DTL3_0564"/>
<dbReference type="AlphaFoldDB" id="A0A0C7NWY7"/>
<dbReference type="Proteomes" id="UP000032809">
    <property type="component" value="Chromosome I"/>
</dbReference>
<dbReference type="InterPro" id="IPR036237">
    <property type="entry name" value="Xyl_isomerase-like_sf"/>
</dbReference>
<evidence type="ECO:0000313" key="3">
    <source>
        <dbReference type="EMBL" id="CEP77883.1"/>
    </source>
</evidence>
<protein>
    <recommendedName>
        <fullName evidence="2">Xylose isomerase-like TIM barrel domain-containing protein</fullName>
    </recommendedName>
</protein>
<proteinExistence type="predicted"/>
<gene>
    <name evidence="3" type="ORF">DTL3_0564</name>
</gene>
<dbReference type="InterPro" id="IPR013022">
    <property type="entry name" value="Xyl_isomerase-like_TIM-brl"/>
</dbReference>
<dbReference type="InterPro" id="IPR050417">
    <property type="entry name" value="Sugar_Epim/Isomerase"/>
</dbReference>
<dbReference type="PANTHER" id="PTHR43489:SF1">
    <property type="entry name" value="L-RIBULOSE-5-PHOSPHATE 3-EPIMERASE SGBU-RELATED"/>
    <property type="match status" value="1"/>
</dbReference>
<dbReference type="STRING" id="1006576.DTL3_0564"/>
<accession>A0A0C7NWY7</accession>
<dbReference type="Pfam" id="PF01261">
    <property type="entry name" value="AP_endonuc_2"/>
    <property type="match status" value="1"/>
</dbReference>
<organism evidence="3 4">
    <name type="scientific">Defluviitoga tunisiensis</name>
    <dbReference type="NCBI Taxonomy" id="1006576"/>
    <lineage>
        <taxon>Bacteria</taxon>
        <taxon>Thermotogati</taxon>
        <taxon>Thermotogota</taxon>
        <taxon>Thermotogae</taxon>
        <taxon>Petrotogales</taxon>
        <taxon>Petrotogaceae</taxon>
        <taxon>Defluviitoga</taxon>
    </lineage>
</organism>
<feature type="domain" description="Xylose isomerase-like TIM barrel" evidence="2">
    <location>
        <begin position="23"/>
        <end position="269"/>
    </location>
</feature>
<name>A0A0C7NWY7_DEFTU</name>
<keyword evidence="1" id="KW-0413">Isomerase</keyword>